<proteinExistence type="inferred from homology"/>
<dbReference type="InterPro" id="IPR015943">
    <property type="entry name" value="WD40/YVTN_repeat-like_dom_sf"/>
</dbReference>
<evidence type="ECO:0000313" key="6">
    <source>
        <dbReference type="Proteomes" id="UP000094336"/>
    </source>
</evidence>
<dbReference type="SUPFAM" id="SSF50978">
    <property type="entry name" value="WD40 repeat-like"/>
    <property type="match status" value="1"/>
</dbReference>
<keyword evidence="6" id="KW-1185">Reference proteome</keyword>
<dbReference type="Proteomes" id="UP000094336">
    <property type="component" value="Unassembled WGS sequence"/>
</dbReference>
<dbReference type="GO" id="GO:0006406">
    <property type="term" value="P:mRNA export from nucleus"/>
    <property type="evidence" value="ECO:0007669"/>
    <property type="project" value="InterPro"/>
</dbReference>
<keyword evidence="2" id="KW-0677">Repeat</keyword>
<sequence length="401" mass="43712">MSTAFFSSLKATPVKDAELPLHDRGRLAKPSGIVTLSYNATGSRLLVTRTDRSLRVWQTAADRVPTAGATIEATHDKPAEMISWHPAHEFTFATIGLDADVKIWDCATLKKDKALLKTLRLGSSKTRLLFVAYSGLGRWLACVDKENNVYLLDTTQGYHVAAHFQIRRDNVYSVAWCNTDDYLFVGLGDGSIAIYEVEAAEGDEGDDESSEAVVKQEGGEAEPKDVVMEAETKPVSETQGTSNASEIADKHIVTTPLVTVSVTAYLPSQRSAVTALAFDPRGTYLASGSQAGVLTLFPTDTLIPTHIVTDCDEPITDLDTSMEGTFVAACFEKEPVRVYETNGGLVQKYVVPESSGWKSWLRTCYAKVAWCPARTEFAYVGDDGKLAVVMKGVLGKEKREH</sequence>
<dbReference type="RefSeq" id="XP_018985685.1">
    <property type="nucleotide sequence ID" value="XM_019128736.1"/>
</dbReference>
<dbReference type="InterPro" id="IPR001680">
    <property type="entry name" value="WD40_rpt"/>
</dbReference>
<protein>
    <submittedName>
        <fullName evidence="5">Uncharacterized protein</fullName>
    </submittedName>
</protein>
<evidence type="ECO:0000313" key="5">
    <source>
        <dbReference type="EMBL" id="ODQ80357.1"/>
    </source>
</evidence>
<dbReference type="Pfam" id="PF00400">
    <property type="entry name" value="WD40"/>
    <property type="match status" value="2"/>
</dbReference>
<accession>A0A1E3QTT1</accession>
<dbReference type="InterPro" id="IPR036322">
    <property type="entry name" value="WD40_repeat_dom_sf"/>
</dbReference>
<keyword evidence="1" id="KW-0853">WD repeat</keyword>
<dbReference type="STRING" id="984486.A0A1E3QTT1"/>
<dbReference type="PANTHER" id="PTHR22839">
    <property type="entry name" value="THO COMPLEX SUBUNIT 3 THO3"/>
    <property type="match status" value="1"/>
</dbReference>
<dbReference type="InterPro" id="IPR040132">
    <property type="entry name" value="Tex1/THOC3"/>
</dbReference>
<comment type="similarity">
    <text evidence="3">Belongs to the THOC3 family.</text>
</comment>
<evidence type="ECO:0000256" key="3">
    <source>
        <dbReference type="ARBA" id="ARBA00046343"/>
    </source>
</evidence>
<evidence type="ECO:0000256" key="4">
    <source>
        <dbReference type="SAM" id="MobiDB-lite"/>
    </source>
</evidence>
<dbReference type="GO" id="GO:0000445">
    <property type="term" value="C:THO complex part of transcription export complex"/>
    <property type="evidence" value="ECO:0007669"/>
    <property type="project" value="TreeGrafter"/>
</dbReference>
<dbReference type="OrthoDB" id="340259at2759"/>
<organism evidence="5 6">
    <name type="scientific">Babjeviella inositovora NRRL Y-12698</name>
    <dbReference type="NCBI Taxonomy" id="984486"/>
    <lineage>
        <taxon>Eukaryota</taxon>
        <taxon>Fungi</taxon>
        <taxon>Dikarya</taxon>
        <taxon>Ascomycota</taxon>
        <taxon>Saccharomycotina</taxon>
        <taxon>Pichiomycetes</taxon>
        <taxon>Serinales incertae sedis</taxon>
        <taxon>Babjeviella</taxon>
    </lineage>
</organism>
<evidence type="ECO:0000256" key="2">
    <source>
        <dbReference type="ARBA" id="ARBA00022737"/>
    </source>
</evidence>
<dbReference type="PANTHER" id="PTHR22839:SF0">
    <property type="entry name" value="THO COMPLEX SUBUNIT 3"/>
    <property type="match status" value="1"/>
</dbReference>
<dbReference type="GeneID" id="30146589"/>
<dbReference type="Gene3D" id="2.130.10.10">
    <property type="entry name" value="YVTN repeat-like/Quinoprotein amine dehydrogenase"/>
    <property type="match status" value="2"/>
</dbReference>
<dbReference type="AlphaFoldDB" id="A0A1E3QTT1"/>
<feature type="compositionally biased region" description="Acidic residues" evidence="4">
    <location>
        <begin position="200"/>
        <end position="210"/>
    </location>
</feature>
<dbReference type="SMART" id="SM00320">
    <property type="entry name" value="WD40"/>
    <property type="match status" value="6"/>
</dbReference>
<gene>
    <name evidence="5" type="ORF">BABINDRAFT_161307</name>
</gene>
<feature type="region of interest" description="Disordered" evidence="4">
    <location>
        <begin position="200"/>
        <end position="225"/>
    </location>
</feature>
<evidence type="ECO:0000256" key="1">
    <source>
        <dbReference type="ARBA" id="ARBA00022574"/>
    </source>
</evidence>
<dbReference type="EMBL" id="KV454430">
    <property type="protein sequence ID" value="ODQ80357.1"/>
    <property type="molecule type" value="Genomic_DNA"/>
</dbReference>
<reference evidence="6" key="1">
    <citation type="submission" date="2016-05" db="EMBL/GenBank/DDBJ databases">
        <title>Comparative genomics of biotechnologically important yeasts.</title>
        <authorList>
            <consortium name="DOE Joint Genome Institute"/>
            <person name="Riley R."/>
            <person name="Haridas S."/>
            <person name="Wolfe K.H."/>
            <person name="Lopes M.R."/>
            <person name="Hittinger C.T."/>
            <person name="Goker M."/>
            <person name="Salamov A."/>
            <person name="Wisecaver J."/>
            <person name="Long T.M."/>
            <person name="Aerts A.L."/>
            <person name="Barry K."/>
            <person name="Choi C."/>
            <person name="Clum A."/>
            <person name="Coughlan A.Y."/>
            <person name="Deshpande S."/>
            <person name="Douglass A.P."/>
            <person name="Hanson S.J."/>
            <person name="Klenk H.-P."/>
            <person name="Labutti K."/>
            <person name="Lapidus A."/>
            <person name="Lindquist E."/>
            <person name="Lipzen A."/>
            <person name="Meier-Kolthoff J.P."/>
            <person name="Ohm R.A."/>
            <person name="Otillar R.P."/>
            <person name="Pangilinan J."/>
            <person name="Peng Y."/>
            <person name="Rokas A."/>
            <person name="Rosa C.A."/>
            <person name="Scheuner C."/>
            <person name="Sibirny A.A."/>
            <person name="Slot J.C."/>
            <person name="Stielow J.B."/>
            <person name="Sun H."/>
            <person name="Kurtzman C.P."/>
            <person name="Blackwell M."/>
            <person name="Grigoriev I.V."/>
            <person name="Jeffries T.W."/>
        </authorList>
    </citation>
    <scope>NUCLEOTIDE SEQUENCE [LARGE SCALE GENOMIC DNA]</scope>
    <source>
        <strain evidence="6">NRRL Y-12698</strain>
    </source>
</reference>
<name>A0A1E3QTT1_9ASCO</name>